<keyword evidence="7 9" id="KW-0010">Activator</keyword>
<dbReference type="PANTHER" id="PTHR45766">
    <property type="entry name" value="DNA ANNEALING HELICASE AND ENDONUCLEASE ZRANB3 FAMILY MEMBER"/>
    <property type="match status" value="1"/>
</dbReference>
<evidence type="ECO:0000256" key="9">
    <source>
        <dbReference type="HAMAP-Rule" id="MF_01821"/>
    </source>
</evidence>
<dbReference type="InterPro" id="IPR038718">
    <property type="entry name" value="SNF2-like_sf"/>
</dbReference>
<dbReference type="CDD" id="cd18011">
    <property type="entry name" value="DEXDc_RapA"/>
    <property type="match status" value="1"/>
</dbReference>
<keyword evidence="5 9" id="KW-0805">Transcription regulation</keyword>
<dbReference type="EMBL" id="CACVAY010000141">
    <property type="protein sequence ID" value="CAA6827624.1"/>
    <property type="molecule type" value="Genomic_DNA"/>
</dbReference>
<comment type="similarity">
    <text evidence="9">Belongs to the SNF2/RAD54 helicase family. RapA subfamily.</text>
</comment>
<keyword evidence="3 9" id="KW-0347">Helicase</keyword>
<evidence type="ECO:0000256" key="6">
    <source>
        <dbReference type="ARBA" id="ARBA00023125"/>
    </source>
</evidence>
<dbReference type="InterPro" id="IPR040766">
    <property type="entry name" value="Tudor_2_RapA"/>
</dbReference>
<dbReference type="GO" id="GO:0004386">
    <property type="term" value="F:helicase activity"/>
    <property type="evidence" value="ECO:0007669"/>
    <property type="project" value="UniProtKB-UniRule"/>
</dbReference>
<dbReference type="NCBIfam" id="NF003426">
    <property type="entry name" value="PRK04914.1"/>
    <property type="match status" value="1"/>
</dbReference>
<evidence type="ECO:0000256" key="1">
    <source>
        <dbReference type="ARBA" id="ARBA00022741"/>
    </source>
</evidence>
<evidence type="ECO:0000256" key="5">
    <source>
        <dbReference type="ARBA" id="ARBA00023015"/>
    </source>
</evidence>
<evidence type="ECO:0000256" key="4">
    <source>
        <dbReference type="ARBA" id="ARBA00022840"/>
    </source>
</evidence>
<evidence type="ECO:0000256" key="7">
    <source>
        <dbReference type="ARBA" id="ARBA00023159"/>
    </source>
</evidence>
<evidence type="ECO:0000259" key="11">
    <source>
        <dbReference type="PROSITE" id="PS51194"/>
    </source>
</evidence>
<name>A0A6S6UDP1_9GAMM</name>
<dbReference type="GO" id="GO:0005524">
    <property type="term" value="F:ATP binding"/>
    <property type="evidence" value="ECO:0007669"/>
    <property type="project" value="UniProtKB-UniRule"/>
</dbReference>
<dbReference type="SMART" id="SM00490">
    <property type="entry name" value="HELICc"/>
    <property type="match status" value="1"/>
</dbReference>
<keyword evidence="1 9" id="KW-0547">Nucleotide-binding</keyword>
<dbReference type="InterPro" id="IPR000330">
    <property type="entry name" value="SNF2_N"/>
</dbReference>
<dbReference type="PROSITE" id="PS51192">
    <property type="entry name" value="HELICASE_ATP_BIND_1"/>
    <property type="match status" value="1"/>
</dbReference>
<keyword evidence="6 9" id="KW-0238">DNA-binding</keyword>
<dbReference type="SUPFAM" id="SSF52540">
    <property type="entry name" value="P-loop containing nucleoside triphosphate hydrolases"/>
    <property type="match status" value="2"/>
</dbReference>
<comment type="subunit">
    <text evidence="9">Interacts with the RNAP. Has a higher affinity for the core RNAP than for the holoenzyme. Its ATPase activity is stimulated by binding to RNAP.</text>
</comment>
<protein>
    <recommendedName>
        <fullName evidence="9">RNA polymerase-associated protein RapA</fullName>
        <ecNumber evidence="9">3.6.4.-</ecNumber>
    </recommendedName>
    <alternativeName>
        <fullName evidence="9">ATP-dependent helicase HepA</fullName>
    </alternativeName>
</protein>
<organism evidence="12">
    <name type="scientific">uncultured Thiotrichaceae bacterium</name>
    <dbReference type="NCBI Taxonomy" id="298394"/>
    <lineage>
        <taxon>Bacteria</taxon>
        <taxon>Pseudomonadati</taxon>
        <taxon>Pseudomonadota</taxon>
        <taxon>Gammaproteobacteria</taxon>
        <taxon>Thiotrichales</taxon>
        <taxon>Thiotrichaceae</taxon>
        <taxon>environmental samples</taxon>
    </lineage>
</organism>
<dbReference type="Gene3D" id="2.30.30.140">
    <property type="match status" value="1"/>
</dbReference>
<evidence type="ECO:0000313" key="12">
    <source>
        <dbReference type="EMBL" id="CAA6827624.1"/>
    </source>
</evidence>
<dbReference type="PROSITE" id="PS51194">
    <property type="entry name" value="HELICASE_CTER"/>
    <property type="match status" value="1"/>
</dbReference>
<dbReference type="InterPro" id="IPR014001">
    <property type="entry name" value="Helicase_ATP-bd"/>
</dbReference>
<dbReference type="Pfam" id="PF18339">
    <property type="entry name" value="Tudor_1_RapA"/>
    <property type="match status" value="1"/>
</dbReference>
<accession>A0A6S6UDP1</accession>
<dbReference type="GO" id="GO:0003677">
    <property type="term" value="F:DNA binding"/>
    <property type="evidence" value="ECO:0007669"/>
    <property type="project" value="UniProtKB-KW"/>
</dbReference>
<comment type="function">
    <text evidence="9">Transcription regulator that activates transcription by stimulating RNA polymerase (RNAP) recycling in case of stress conditions such as supercoiled DNA or high salt concentrations. Probably acts by releasing the RNAP, when it is trapped or immobilized on tightly supercoiled DNA. Does not activate transcription on linear DNA. Probably not involved in DNA repair.</text>
</comment>
<dbReference type="GO" id="GO:0016817">
    <property type="term" value="F:hydrolase activity, acting on acid anhydrides"/>
    <property type="evidence" value="ECO:0007669"/>
    <property type="project" value="InterPro"/>
</dbReference>
<proteinExistence type="inferred from homology"/>
<reference evidence="12" key="1">
    <citation type="submission" date="2020-01" db="EMBL/GenBank/DDBJ databases">
        <authorList>
            <person name="Meier V. D."/>
            <person name="Meier V D."/>
        </authorList>
    </citation>
    <scope>NUCLEOTIDE SEQUENCE</scope>
    <source>
        <strain evidence="12">HLG_WM_MAG_07</strain>
    </source>
</reference>
<dbReference type="SMART" id="SM00487">
    <property type="entry name" value="DEXDc"/>
    <property type="match status" value="1"/>
</dbReference>
<dbReference type="Pfam" id="PF18337">
    <property type="entry name" value="Tudor_RapA"/>
    <property type="match status" value="1"/>
</dbReference>
<dbReference type="PANTHER" id="PTHR45766:SF6">
    <property type="entry name" value="SWI_SNF-RELATED MATRIX-ASSOCIATED ACTIN-DEPENDENT REGULATOR OF CHROMATIN SUBFAMILY A-LIKE PROTEIN 1"/>
    <property type="match status" value="1"/>
</dbReference>
<keyword evidence="8 9" id="KW-0804">Transcription</keyword>
<dbReference type="InterPro" id="IPR027417">
    <property type="entry name" value="P-loop_NTPase"/>
</dbReference>
<evidence type="ECO:0000256" key="2">
    <source>
        <dbReference type="ARBA" id="ARBA00022801"/>
    </source>
</evidence>
<feature type="domain" description="Helicase C-terminal" evidence="11">
    <location>
        <begin position="472"/>
        <end position="625"/>
    </location>
</feature>
<dbReference type="Pfam" id="PF00176">
    <property type="entry name" value="SNF2-rel_dom"/>
    <property type="match status" value="1"/>
</dbReference>
<dbReference type="InterPro" id="IPR057342">
    <property type="entry name" value="DEXDc_RapA"/>
</dbReference>
<dbReference type="Gene3D" id="3.30.360.80">
    <property type="match status" value="1"/>
</dbReference>
<dbReference type="Gene3D" id="3.40.50.300">
    <property type="entry name" value="P-loop containing nucleotide triphosphate hydrolases"/>
    <property type="match status" value="1"/>
</dbReference>
<sequence length="943" mass="106924">MLDFAPGQRWINDAQLENGLGTVLKCDQRSVTILFMATGETFIYSRQSAPLTRVRFSEGDKILSHDDEAITVREVLEDDGLLIYRGVNEQGEPTDLLESLLNNFIQLNRPSERLFNKQIDSPKWFDLRLQTLQHMNRLAHSELRGLIGGRTSLIPHQLYIAHEVANRYAPRVLLADEVGLGKTIEAGMILHQQLLTERARRILIVVPESLVHQWLVEMLRRFNLLFHVFDEQRCMDILESGEAENPFMSEQLVLCSQEFLTNSALNFALCVESEWDLLVVDEAHHLQWSEDNISPEYAVIEELALQTKGVLLLTATPEQLGKQGHFARLRLLDPDRFPNFQQFVEEEQHYQPIAKAINLLMDEADFDNEALDTLAAFITEDDNLALLEVLQDASADEETQYDARVQLVEHLLDRHGTGRVLLRNTRSAVEGFPERHVTGYPLPLPVEYEGVEEPHLLTPELSNTQWTSFDPRLEWLSTFLLKQTSKTLVITATAQSALEIAEYMRVQHALHVAVFHEGMSLIERDRGAAFFADMEDGAPALICSEIGSEGRNFQFAHHLVMFDLPENPDLLEQRIGRLDRIGQTETIQLHVPYLEKSAQATLFRWYNEGLGAFVQTCPAGHTIYKSLGNELHHTLQTGENLEDLIVATQMMLDEQNAALQAGRDRLLEYNSCRHDIANELADMAWDDDLNSPIEDYMESLFDCYGVHSEEHRYGSFIIRPTEHMLTQIPGLADDGMTITYRRDYALSNEDVHFLSWDHPLVRDTMDLVATSEMGNAALTAIKHPQIPAGSLLLETSFILDSSSARNLNSNRYLPATNLHIIVDQNGNDVTAVLEAVDLATLEISVDKKTAGKIITLKEKDCRKLLKTSEELAEAKLPAMMKEAHHQANLALDNEINRLLALQQVNPNIRNDEIDYYKAQKDAINTALDNAQLRLDSIRIIVTT</sequence>
<dbReference type="GO" id="GO:0006355">
    <property type="term" value="P:regulation of DNA-templated transcription"/>
    <property type="evidence" value="ECO:0007669"/>
    <property type="project" value="UniProtKB-UniRule"/>
</dbReference>
<dbReference type="CDD" id="cd18793">
    <property type="entry name" value="SF2_C_SNF"/>
    <property type="match status" value="1"/>
</dbReference>
<evidence type="ECO:0000256" key="3">
    <source>
        <dbReference type="ARBA" id="ARBA00022806"/>
    </source>
</evidence>
<dbReference type="AlphaFoldDB" id="A0A6S6UDP1"/>
<evidence type="ECO:0000259" key="10">
    <source>
        <dbReference type="PROSITE" id="PS51192"/>
    </source>
</evidence>
<keyword evidence="2 9" id="KW-0378">Hydrolase</keyword>
<evidence type="ECO:0000256" key="8">
    <source>
        <dbReference type="ARBA" id="ARBA00023163"/>
    </source>
</evidence>
<dbReference type="InterPro" id="IPR023949">
    <property type="entry name" value="Helicase_RapA"/>
</dbReference>
<dbReference type="InterPro" id="IPR022737">
    <property type="entry name" value="RapA_C"/>
</dbReference>
<dbReference type="HAMAP" id="MF_01821">
    <property type="entry name" value="Helicase_RapA"/>
    <property type="match status" value="1"/>
</dbReference>
<gene>
    <name evidence="9" type="primary">rapA</name>
    <name evidence="12" type="ORF">HELGO_WM8435</name>
</gene>
<dbReference type="EC" id="3.6.4.-" evidence="9"/>
<dbReference type="Gene3D" id="6.10.140.2230">
    <property type="match status" value="1"/>
</dbReference>
<dbReference type="Pfam" id="PF00271">
    <property type="entry name" value="Helicase_C"/>
    <property type="match status" value="1"/>
</dbReference>
<feature type="domain" description="Helicase ATP-binding" evidence="10">
    <location>
        <begin position="163"/>
        <end position="335"/>
    </location>
</feature>
<dbReference type="Gene3D" id="6.10.140.1500">
    <property type="match status" value="1"/>
</dbReference>
<keyword evidence="4 9" id="KW-0067">ATP-binding</keyword>
<feature type="short sequence motif" description="DEAH box" evidence="9">
    <location>
        <begin position="281"/>
        <end position="284"/>
    </location>
</feature>
<dbReference type="InterPro" id="IPR049730">
    <property type="entry name" value="SNF2/RAD54-like_C"/>
</dbReference>
<dbReference type="InterPro" id="IPR001650">
    <property type="entry name" value="Helicase_C-like"/>
</dbReference>
<dbReference type="InterPro" id="IPR040765">
    <property type="entry name" value="Tudor_1_RapA"/>
</dbReference>
<dbReference type="Gene3D" id="3.40.50.10810">
    <property type="entry name" value="Tandem AAA-ATPase domain"/>
    <property type="match status" value="1"/>
</dbReference>
<dbReference type="Pfam" id="PF12137">
    <property type="entry name" value="RapA_C"/>
    <property type="match status" value="1"/>
</dbReference>
<feature type="binding site" evidence="9">
    <location>
        <begin position="176"/>
        <end position="183"/>
    </location>
    <ligand>
        <name>ATP</name>
        <dbReference type="ChEBI" id="CHEBI:30616"/>
    </ligand>
</feature>
<dbReference type="Gene3D" id="2.30.30.930">
    <property type="match status" value="1"/>
</dbReference>